<feature type="signal peptide" evidence="1">
    <location>
        <begin position="1"/>
        <end position="27"/>
    </location>
</feature>
<evidence type="ECO:0000256" key="1">
    <source>
        <dbReference type="SAM" id="SignalP"/>
    </source>
</evidence>
<dbReference type="Gene3D" id="2.60.40.1120">
    <property type="entry name" value="Carboxypeptidase-like, regulatory domain"/>
    <property type="match status" value="1"/>
</dbReference>
<name>A0A239DNA6_9BACT</name>
<dbReference type="SUPFAM" id="SSF49464">
    <property type="entry name" value="Carboxypeptidase regulatory domain-like"/>
    <property type="match status" value="1"/>
</dbReference>
<organism evidence="2 3">
    <name type="scientific">Granulicella rosea</name>
    <dbReference type="NCBI Taxonomy" id="474952"/>
    <lineage>
        <taxon>Bacteria</taxon>
        <taxon>Pseudomonadati</taxon>
        <taxon>Acidobacteriota</taxon>
        <taxon>Terriglobia</taxon>
        <taxon>Terriglobales</taxon>
        <taxon>Acidobacteriaceae</taxon>
        <taxon>Granulicella</taxon>
    </lineage>
</organism>
<feature type="chain" id="PRO_5012669778" description="Carboxypeptidase regulatory-like domain-containing protein" evidence="1">
    <location>
        <begin position="28"/>
        <end position="404"/>
    </location>
</feature>
<evidence type="ECO:0000313" key="2">
    <source>
        <dbReference type="EMBL" id="SNS33966.1"/>
    </source>
</evidence>
<dbReference type="AlphaFoldDB" id="A0A239DNA6"/>
<proteinExistence type="predicted"/>
<evidence type="ECO:0000313" key="3">
    <source>
        <dbReference type="Proteomes" id="UP000198356"/>
    </source>
</evidence>
<protein>
    <recommendedName>
        <fullName evidence="4">Carboxypeptidase regulatory-like domain-containing protein</fullName>
    </recommendedName>
</protein>
<dbReference type="Proteomes" id="UP000198356">
    <property type="component" value="Unassembled WGS sequence"/>
</dbReference>
<keyword evidence="1" id="KW-0732">Signal</keyword>
<evidence type="ECO:0008006" key="4">
    <source>
        <dbReference type="Google" id="ProtNLM"/>
    </source>
</evidence>
<keyword evidence="3" id="KW-1185">Reference proteome</keyword>
<accession>A0A239DNA6</accession>
<reference evidence="2 3" key="1">
    <citation type="submission" date="2017-06" db="EMBL/GenBank/DDBJ databases">
        <authorList>
            <person name="Kim H.J."/>
            <person name="Triplett B.A."/>
        </authorList>
    </citation>
    <scope>NUCLEOTIDE SEQUENCE [LARGE SCALE GENOMIC DNA]</scope>
    <source>
        <strain evidence="2 3">DSM 18704</strain>
    </source>
</reference>
<dbReference type="InterPro" id="IPR008969">
    <property type="entry name" value="CarboxyPept-like_regulatory"/>
</dbReference>
<sequence length="404" mass="42889">MSVGTILGAMKIPATCLALVFAPLLCAQTSAPPQAPGGSVTGHVIASDTQRPARFATVYLLPKDETLKGDASKRDSQAKKAEDRLTMVSVESELDGSFNVQRLPPGDYFALATAPGYIVPVQLPVSSEDKLATPDMNVVLASVPVVHVATDQTSTVDLTMERGASISGVARYDDGTPVGGLYLRVQPATGLELPENYGLGQALMQIAFVNQRSIATALDDGSYRLYGLRPGKYVVTATLSTARETRTSNAGQSPLSSSWQGLTVYAPGEFRRSKAQIVELKDGEQRTGVDLAVTLQILHGVRGRVLANGSLHPIAHASALLKDDEGYRKFLGVADGAFHFDYVPSGTYKLAITDGTDWTGSAKDMSAESIAPMYKNADITVIVGEHDVVLDDIVLEPLKQGIGK</sequence>
<dbReference type="EMBL" id="FZOU01000001">
    <property type="protein sequence ID" value="SNS33966.1"/>
    <property type="molecule type" value="Genomic_DNA"/>
</dbReference>
<gene>
    <name evidence="2" type="ORF">SAMN05421770_101568</name>
</gene>